<dbReference type="EMBL" id="CP036298">
    <property type="protein sequence ID" value="QDV22691.1"/>
    <property type="molecule type" value="Genomic_DNA"/>
</dbReference>
<gene>
    <name evidence="3" type="ORF">Q31a_09770</name>
</gene>
<reference evidence="3 4" key="1">
    <citation type="submission" date="2019-02" db="EMBL/GenBank/DDBJ databases">
        <title>Deep-cultivation of Planctomycetes and their phenomic and genomic characterization uncovers novel biology.</title>
        <authorList>
            <person name="Wiegand S."/>
            <person name="Jogler M."/>
            <person name="Boedeker C."/>
            <person name="Pinto D."/>
            <person name="Vollmers J."/>
            <person name="Rivas-Marin E."/>
            <person name="Kohn T."/>
            <person name="Peeters S.H."/>
            <person name="Heuer A."/>
            <person name="Rast P."/>
            <person name="Oberbeckmann S."/>
            <person name="Bunk B."/>
            <person name="Jeske O."/>
            <person name="Meyerdierks A."/>
            <person name="Storesund J.E."/>
            <person name="Kallscheuer N."/>
            <person name="Luecker S."/>
            <person name="Lage O.M."/>
            <person name="Pohl T."/>
            <person name="Merkel B.J."/>
            <person name="Hornburger P."/>
            <person name="Mueller R.-W."/>
            <person name="Bruemmer F."/>
            <person name="Labrenz M."/>
            <person name="Spormann A.M."/>
            <person name="Op den Camp H."/>
            <person name="Overmann J."/>
            <person name="Amann R."/>
            <person name="Jetten M.S.M."/>
            <person name="Mascher T."/>
            <person name="Medema M.H."/>
            <person name="Devos D.P."/>
            <person name="Kaster A.-K."/>
            <person name="Ovreas L."/>
            <person name="Rohde M."/>
            <person name="Galperin M.Y."/>
            <person name="Jogler C."/>
        </authorList>
    </citation>
    <scope>NUCLEOTIDE SEQUENCE [LARGE SCALE GENOMIC DNA]</scope>
    <source>
        <strain evidence="3 4">Q31a</strain>
    </source>
</reference>
<accession>A0A518G265</accession>
<keyword evidence="2" id="KW-0732">Signal</keyword>
<evidence type="ECO:0000256" key="2">
    <source>
        <dbReference type="SAM" id="SignalP"/>
    </source>
</evidence>
<name>A0A518G265_9BACT</name>
<organism evidence="3 4">
    <name type="scientific">Aureliella helgolandensis</name>
    <dbReference type="NCBI Taxonomy" id="2527968"/>
    <lineage>
        <taxon>Bacteria</taxon>
        <taxon>Pseudomonadati</taxon>
        <taxon>Planctomycetota</taxon>
        <taxon>Planctomycetia</taxon>
        <taxon>Pirellulales</taxon>
        <taxon>Pirellulaceae</taxon>
        <taxon>Aureliella</taxon>
    </lineage>
</organism>
<keyword evidence="4" id="KW-1185">Reference proteome</keyword>
<dbReference type="Proteomes" id="UP000318017">
    <property type="component" value="Chromosome"/>
</dbReference>
<evidence type="ECO:0000313" key="4">
    <source>
        <dbReference type="Proteomes" id="UP000318017"/>
    </source>
</evidence>
<dbReference type="KEGG" id="ahel:Q31a_09770"/>
<evidence type="ECO:0000313" key="3">
    <source>
        <dbReference type="EMBL" id="QDV22691.1"/>
    </source>
</evidence>
<sequence length="274" mass="29277" precursor="true">MPLGIHPRPSAVKPQHRSLACFALFTCLCLPASISSAQAPPKNAATPATIEEDALLDGLLDLLTDPEPSTAQESALDGSSPATPPVPQITPEDLGLDGEDLGEQAENPLAAVRQSMLIAAEYLKQGSAASETQLLQQNIVQRLDELIDEIKSAQKRQKQSQQSTSSAGEAQEPSQTTPSAPPQTSPSSNSSTASADQDDGTDPNTEPSVGNRPGETGRAAAGDVQLADPRALQENVWGQLPERVRKQLQSRRVEQFLPSHRQQIEAYFRALLHE</sequence>
<feature type="chain" id="PRO_5022118394" evidence="2">
    <location>
        <begin position="40"/>
        <end position="274"/>
    </location>
</feature>
<feature type="region of interest" description="Disordered" evidence="1">
    <location>
        <begin position="152"/>
        <end position="226"/>
    </location>
</feature>
<feature type="signal peptide" evidence="2">
    <location>
        <begin position="1"/>
        <end position="39"/>
    </location>
</feature>
<feature type="region of interest" description="Disordered" evidence="1">
    <location>
        <begin position="64"/>
        <end position="101"/>
    </location>
</feature>
<feature type="compositionally biased region" description="Low complexity" evidence="1">
    <location>
        <begin position="185"/>
        <end position="195"/>
    </location>
</feature>
<evidence type="ECO:0000256" key="1">
    <source>
        <dbReference type="SAM" id="MobiDB-lite"/>
    </source>
</evidence>
<dbReference type="AlphaFoldDB" id="A0A518G265"/>
<proteinExistence type="predicted"/>
<protein>
    <submittedName>
        <fullName evidence="3">Uncharacterized protein</fullName>
    </submittedName>
</protein>